<reference evidence="2 3" key="1">
    <citation type="journal article" date="2013" name="Genome Announc.">
        <title>Draft Genome Sequence of Sphingobium lactosutens Strain DS20T, Isolated from a Hexachlorocyclohexane Dumpsite.</title>
        <authorList>
            <person name="Kumar R."/>
            <person name="Dwivedi V."/>
            <person name="Negi V."/>
            <person name="Khurana J.P."/>
            <person name="Lal R."/>
        </authorList>
    </citation>
    <scope>NUCLEOTIDE SEQUENCE [LARGE SCALE GENOMIC DNA]</scope>
    <source>
        <strain evidence="2 3">DS20</strain>
    </source>
</reference>
<feature type="transmembrane region" description="Helical" evidence="1">
    <location>
        <begin position="12"/>
        <end position="29"/>
    </location>
</feature>
<dbReference type="AlphaFoldDB" id="T0HI79"/>
<dbReference type="CDD" id="cd05483">
    <property type="entry name" value="retropepsin_like_bacteria"/>
    <property type="match status" value="1"/>
</dbReference>
<protein>
    <recommendedName>
        <fullName evidence="4">Peptidase</fullName>
    </recommendedName>
</protein>
<keyword evidence="1" id="KW-1133">Transmembrane helix</keyword>
<proteinExistence type="predicted"/>
<name>T0HI79_9SPHN</name>
<dbReference type="eggNOG" id="COG3577">
    <property type="taxonomic scope" value="Bacteria"/>
</dbReference>
<keyword evidence="1" id="KW-0472">Membrane</keyword>
<gene>
    <name evidence="2" type="ORF">RLDS_18310</name>
</gene>
<evidence type="ECO:0000256" key="1">
    <source>
        <dbReference type="SAM" id="Phobius"/>
    </source>
</evidence>
<comment type="caution">
    <text evidence="2">The sequence shown here is derived from an EMBL/GenBank/DDBJ whole genome shotgun (WGS) entry which is preliminary data.</text>
</comment>
<sequence>MDIAINPEWQRLFPYALGGAVVLFLLFNIPFLGRILRALLSIGLLAIGLLILAQRAPFDPALSQIQSRLGLADQETQGNIVRIRMSPDGHFWARATVNGVPRRMLIDSGATVTAISQDTARAAAITSQSGIVPVLMRTANGTVRVETGTIERLGIGGLEARNLNAVISLALGDVDILGMNFLTQLASWRVEGRTLILEPSGSAPVAG</sequence>
<dbReference type="NCBIfam" id="TIGR02281">
    <property type="entry name" value="clan_AA_DTGA"/>
    <property type="match status" value="1"/>
</dbReference>
<evidence type="ECO:0000313" key="2">
    <source>
        <dbReference type="EMBL" id="EQB12727.1"/>
    </source>
</evidence>
<feature type="transmembrane region" description="Helical" evidence="1">
    <location>
        <begin position="35"/>
        <end position="53"/>
    </location>
</feature>
<dbReference type="SUPFAM" id="SSF50630">
    <property type="entry name" value="Acid proteases"/>
    <property type="match status" value="1"/>
</dbReference>
<evidence type="ECO:0000313" key="3">
    <source>
        <dbReference type="Proteomes" id="UP000015531"/>
    </source>
</evidence>
<dbReference type="GO" id="GO:0004190">
    <property type="term" value="F:aspartic-type endopeptidase activity"/>
    <property type="evidence" value="ECO:0007669"/>
    <property type="project" value="InterPro"/>
</dbReference>
<dbReference type="Pfam" id="PF13975">
    <property type="entry name" value="gag-asp_proteas"/>
    <property type="match status" value="1"/>
</dbReference>
<dbReference type="InterPro" id="IPR034122">
    <property type="entry name" value="Retropepsin-like_bacterial"/>
</dbReference>
<dbReference type="PROSITE" id="PS00141">
    <property type="entry name" value="ASP_PROTEASE"/>
    <property type="match status" value="1"/>
</dbReference>
<dbReference type="Proteomes" id="UP000015531">
    <property type="component" value="Unassembled WGS sequence"/>
</dbReference>
<dbReference type="EMBL" id="ATDP01000101">
    <property type="protein sequence ID" value="EQB12727.1"/>
    <property type="molecule type" value="Genomic_DNA"/>
</dbReference>
<dbReference type="InterPro" id="IPR021109">
    <property type="entry name" value="Peptidase_aspartic_dom_sf"/>
</dbReference>
<dbReference type="InterPro" id="IPR001969">
    <property type="entry name" value="Aspartic_peptidase_AS"/>
</dbReference>
<dbReference type="Gene3D" id="2.40.70.10">
    <property type="entry name" value="Acid Proteases"/>
    <property type="match status" value="1"/>
</dbReference>
<accession>T0HI79</accession>
<evidence type="ECO:0008006" key="4">
    <source>
        <dbReference type="Google" id="ProtNLM"/>
    </source>
</evidence>
<keyword evidence="3" id="KW-1185">Reference proteome</keyword>
<keyword evidence="1" id="KW-0812">Transmembrane</keyword>
<dbReference type="GO" id="GO:0006508">
    <property type="term" value="P:proteolysis"/>
    <property type="evidence" value="ECO:0007669"/>
    <property type="project" value="InterPro"/>
</dbReference>
<dbReference type="InterPro" id="IPR011969">
    <property type="entry name" value="Clan_AA_Asp_peptidase_C"/>
</dbReference>
<organism evidence="2 3">
    <name type="scientific">Sphingobium lactosutens DS20</name>
    <dbReference type="NCBI Taxonomy" id="1331060"/>
    <lineage>
        <taxon>Bacteria</taxon>
        <taxon>Pseudomonadati</taxon>
        <taxon>Pseudomonadota</taxon>
        <taxon>Alphaproteobacteria</taxon>
        <taxon>Sphingomonadales</taxon>
        <taxon>Sphingomonadaceae</taxon>
        <taxon>Sphingobium</taxon>
    </lineage>
</organism>
<dbReference type="PATRIC" id="fig|1331060.3.peg.3530"/>